<keyword evidence="4" id="KW-1185">Reference proteome</keyword>
<keyword evidence="2" id="KW-0472">Membrane</keyword>
<feature type="region of interest" description="Disordered" evidence="1">
    <location>
        <begin position="253"/>
        <end position="276"/>
    </location>
</feature>
<dbReference type="AlphaFoldDB" id="A0A4Z0MTM4"/>
<sequence>MSHWSDDLNSFNRALEAAPLLPFACAWVRRKHIPYAFQPVYYFVGFKVLLYFLNALSRFAFHNDVYLYHLATVVLVVTLAQAYRRLLSERYHTLILVGVSLFGIVAVLDAVWLDGLFTDVNSYSQAAGCALLVLLAILQVTRLTSIIHEQPLEKRPEFFLSLAVLAYCSCSVVSYLAINIVYNMDYSIDTMVRFDRIITSPDMVLVAIQMGLLARMFCFFPLDAPPMRALPAWLHYSRWQPRPFHLLGQSLGTPSSPKRHTLPEAVPQPLSLPAED</sequence>
<dbReference type="OrthoDB" id="876153at2"/>
<feature type="transmembrane region" description="Helical" evidence="2">
    <location>
        <begin position="125"/>
        <end position="147"/>
    </location>
</feature>
<feature type="transmembrane region" description="Helical" evidence="2">
    <location>
        <begin position="203"/>
        <end position="222"/>
    </location>
</feature>
<name>A0A4Z0MTM4_9BACT</name>
<gene>
    <name evidence="3" type="ORF">EU557_02095</name>
</gene>
<accession>A0A4Z0MTM4</accession>
<reference evidence="3 4" key="1">
    <citation type="submission" date="2019-04" db="EMBL/GenBank/DDBJ databases">
        <authorList>
            <person name="Feng G."/>
            <person name="Zhang J."/>
            <person name="Zhu H."/>
        </authorList>
    </citation>
    <scope>NUCLEOTIDE SEQUENCE [LARGE SCALE GENOMIC DNA]</scope>
    <source>
        <strain evidence="3 4">JCM 19491</strain>
    </source>
</reference>
<feature type="transmembrane region" description="Helical" evidence="2">
    <location>
        <begin position="66"/>
        <end position="83"/>
    </location>
</feature>
<keyword evidence="2" id="KW-0812">Transmembrane</keyword>
<dbReference type="Proteomes" id="UP000298284">
    <property type="component" value="Unassembled WGS sequence"/>
</dbReference>
<evidence type="ECO:0008006" key="5">
    <source>
        <dbReference type="Google" id="ProtNLM"/>
    </source>
</evidence>
<protein>
    <recommendedName>
        <fullName evidence="5">Transmembrane protein</fullName>
    </recommendedName>
</protein>
<dbReference type="RefSeq" id="WP_135528758.1">
    <property type="nucleotide sequence ID" value="NZ_SRKZ01000001.1"/>
</dbReference>
<evidence type="ECO:0000256" key="1">
    <source>
        <dbReference type="SAM" id="MobiDB-lite"/>
    </source>
</evidence>
<organism evidence="3 4">
    <name type="scientific">Hymenobacter wooponensis</name>
    <dbReference type="NCBI Taxonomy" id="1525360"/>
    <lineage>
        <taxon>Bacteria</taxon>
        <taxon>Pseudomonadati</taxon>
        <taxon>Bacteroidota</taxon>
        <taxon>Cytophagia</taxon>
        <taxon>Cytophagales</taxon>
        <taxon>Hymenobacteraceae</taxon>
        <taxon>Hymenobacter</taxon>
    </lineage>
</organism>
<keyword evidence="2" id="KW-1133">Transmembrane helix</keyword>
<feature type="transmembrane region" description="Helical" evidence="2">
    <location>
        <begin position="95"/>
        <end position="113"/>
    </location>
</feature>
<comment type="caution">
    <text evidence="3">The sequence shown here is derived from an EMBL/GenBank/DDBJ whole genome shotgun (WGS) entry which is preliminary data.</text>
</comment>
<evidence type="ECO:0000313" key="4">
    <source>
        <dbReference type="Proteomes" id="UP000298284"/>
    </source>
</evidence>
<evidence type="ECO:0000313" key="3">
    <source>
        <dbReference type="EMBL" id="TGD82597.1"/>
    </source>
</evidence>
<dbReference type="EMBL" id="SRKZ01000001">
    <property type="protein sequence ID" value="TGD82597.1"/>
    <property type="molecule type" value="Genomic_DNA"/>
</dbReference>
<feature type="transmembrane region" description="Helical" evidence="2">
    <location>
        <begin position="40"/>
        <end position="60"/>
    </location>
</feature>
<proteinExistence type="predicted"/>
<evidence type="ECO:0000256" key="2">
    <source>
        <dbReference type="SAM" id="Phobius"/>
    </source>
</evidence>
<feature type="transmembrane region" description="Helical" evidence="2">
    <location>
        <begin position="159"/>
        <end position="183"/>
    </location>
</feature>